<dbReference type="EMBL" id="LXKA01000209">
    <property type="protein sequence ID" value="OAJ61612.1"/>
    <property type="molecule type" value="Genomic_DNA"/>
</dbReference>
<dbReference type="Proteomes" id="UP000078116">
    <property type="component" value="Unassembled WGS sequence"/>
</dbReference>
<gene>
    <name evidence="1" type="ORF">A6V37_25015</name>
</gene>
<accession>A0A1A9NA89</accession>
<organism evidence="1 2">
    <name type="scientific">Paraburkholderia ginsengiterrae</name>
    <dbReference type="NCBI Taxonomy" id="1462993"/>
    <lineage>
        <taxon>Bacteria</taxon>
        <taxon>Pseudomonadati</taxon>
        <taxon>Pseudomonadota</taxon>
        <taxon>Betaproteobacteria</taxon>
        <taxon>Burkholderiales</taxon>
        <taxon>Burkholderiaceae</taxon>
        <taxon>Paraburkholderia</taxon>
    </lineage>
</organism>
<reference evidence="1 2" key="1">
    <citation type="submission" date="2016-04" db="EMBL/GenBank/DDBJ databases">
        <title>Reclassification of Paraburkholderia panaciterrae (Farh et al. 2015) Dobritsa &amp; Samadpour 2016 as a later homotypic synonym of Paraburkholderia ginsengiterrae (Farh et al. 2015) Dobritsa &amp; Samadpour 2016.</title>
        <authorList>
            <person name="Dobritsa A.P."/>
            <person name="Kutumbaka K."/>
            <person name="Samadpour M."/>
        </authorList>
    </citation>
    <scope>NUCLEOTIDE SEQUENCE [LARGE SCALE GENOMIC DNA]</scope>
    <source>
        <strain evidence="1 2">DCY85</strain>
    </source>
</reference>
<comment type="caution">
    <text evidence="1">The sequence shown here is derived from an EMBL/GenBank/DDBJ whole genome shotgun (WGS) entry which is preliminary data.</text>
</comment>
<protein>
    <submittedName>
        <fullName evidence="1">Uncharacterized protein</fullName>
    </submittedName>
</protein>
<sequence>MLVNACETQTRTEVDRPQFFCFLSAGNTCVSIRLTRFFSLTITQHELQNDLDGDAPAPNNISCTLHSETLEDLGCQGGKTSAFFPFRMTAV</sequence>
<evidence type="ECO:0000313" key="1">
    <source>
        <dbReference type="EMBL" id="OAJ61612.1"/>
    </source>
</evidence>
<evidence type="ECO:0000313" key="2">
    <source>
        <dbReference type="Proteomes" id="UP000078116"/>
    </source>
</evidence>
<dbReference type="AlphaFoldDB" id="A0A1A9NA89"/>
<name>A0A1A9NA89_9BURK</name>
<proteinExistence type="predicted"/>